<gene>
    <name evidence="1" type="ORF">DFP97_1314</name>
</gene>
<dbReference type="AlphaFoldDB" id="A0A368VGW8"/>
<evidence type="ECO:0000313" key="2">
    <source>
        <dbReference type="Proteomes" id="UP000252415"/>
    </source>
</evidence>
<comment type="caution">
    <text evidence="1">The sequence shown here is derived from an EMBL/GenBank/DDBJ whole genome shotgun (WGS) entry which is preliminary data.</text>
</comment>
<dbReference type="PANTHER" id="PTHR33747:SF1">
    <property type="entry name" value="ADENYLATE CYCLASE-ASSOCIATED CAP C-TERMINAL DOMAIN-CONTAINING PROTEIN"/>
    <property type="match status" value="1"/>
</dbReference>
<name>A0A368VGW8_9BACL</name>
<dbReference type="RefSeq" id="WP_114384169.1">
    <property type="nucleotide sequence ID" value="NZ_QPJD01000031.1"/>
</dbReference>
<evidence type="ECO:0000313" key="1">
    <source>
        <dbReference type="EMBL" id="RCW40596.1"/>
    </source>
</evidence>
<sequence>MTTKQDLVPDKFWPELTYPLTFADALSVLSKQQLTNIRLNLQISNLSTLNKQGLVEKLGKLIPDNLELTTRCWDHNRMKFVQKIAKNGGLWDKPLLEYQQYDYFRERGILYPGTVDGKRVVIMPSELVELFKSGDLFQDHPIHSRNTEWIRLTRGLLYYYGTLSAEELKSFVITDADHPLSEFDIMNIIYDASDYYEQIEIDEEAMISDYRVVDPASIRKERALRLELDFYPFTKQELLKAGEPDFVERNSHYTNLVRYVLSHYEIDRDEADFLVEECVDAAKNGDSLASVLEVAQDFIEMPSIEMMSEITDLLVPLMNNTKQWAIKGYSPAELSLKRASAGVLLNTVPNRTVRADVIDLKTKQKVGRNDPCPCGSGKKFKKCCGQ</sequence>
<dbReference type="Gene3D" id="3.10.450.50">
    <property type="match status" value="1"/>
</dbReference>
<dbReference type="EMBL" id="QPJD01000031">
    <property type="protein sequence ID" value="RCW40596.1"/>
    <property type="molecule type" value="Genomic_DNA"/>
</dbReference>
<dbReference type="Proteomes" id="UP000252415">
    <property type="component" value="Unassembled WGS sequence"/>
</dbReference>
<protein>
    <submittedName>
        <fullName evidence="1">SEC-C motif-containing protein</fullName>
    </submittedName>
</protein>
<reference evidence="1 2" key="1">
    <citation type="submission" date="2018-07" db="EMBL/GenBank/DDBJ databases">
        <title>Genomic Encyclopedia of Type Strains, Phase III (KMG-III): the genomes of soil and plant-associated and newly described type strains.</title>
        <authorList>
            <person name="Whitman W."/>
        </authorList>
    </citation>
    <scope>NUCLEOTIDE SEQUENCE [LARGE SCALE GENOMIC DNA]</scope>
    <source>
        <strain evidence="1 2">CECT 7506</strain>
    </source>
</reference>
<dbReference type="InterPro" id="IPR004027">
    <property type="entry name" value="SEC_C_motif"/>
</dbReference>
<organism evidence="1 2">
    <name type="scientific">Paenibacillus prosopidis</name>
    <dbReference type="NCBI Taxonomy" id="630520"/>
    <lineage>
        <taxon>Bacteria</taxon>
        <taxon>Bacillati</taxon>
        <taxon>Bacillota</taxon>
        <taxon>Bacilli</taxon>
        <taxon>Bacillales</taxon>
        <taxon>Paenibacillaceae</taxon>
        <taxon>Paenibacillus</taxon>
    </lineage>
</organism>
<accession>A0A368VGW8</accession>
<keyword evidence="2" id="KW-1185">Reference proteome</keyword>
<dbReference type="SUPFAM" id="SSF103642">
    <property type="entry name" value="Sec-C motif"/>
    <property type="match status" value="1"/>
</dbReference>
<proteinExistence type="predicted"/>
<dbReference type="PANTHER" id="PTHR33747">
    <property type="entry name" value="UPF0225 PROTEIN SCO1677"/>
    <property type="match status" value="1"/>
</dbReference>
<dbReference type="Pfam" id="PF02810">
    <property type="entry name" value="SEC-C"/>
    <property type="match status" value="1"/>
</dbReference>
<dbReference type="OrthoDB" id="9814022at2"/>